<comment type="subcellular location">
    <subcellularLocation>
        <location evidence="1">Secreted</location>
    </subcellularLocation>
</comment>
<keyword evidence="4" id="KW-0165">Cleavage on pair of basic residues</keyword>
<dbReference type="HOGENOM" id="CLU_121719_0_0_1"/>
<dbReference type="AlphaFoldDB" id="I3N3J9"/>
<keyword evidence="3" id="KW-0964">Secreted</keyword>
<feature type="signal peptide" evidence="7">
    <location>
        <begin position="1"/>
        <end position="36"/>
    </location>
</feature>
<evidence type="ECO:0000256" key="3">
    <source>
        <dbReference type="ARBA" id="ARBA00022525"/>
    </source>
</evidence>
<organism evidence="8 9">
    <name type="scientific">Ictidomys tridecemlineatus</name>
    <name type="common">Thirteen-lined ground squirrel</name>
    <name type="synonym">Spermophilus tridecemlineatus</name>
    <dbReference type="NCBI Taxonomy" id="43179"/>
    <lineage>
        <taxon>Eukaryota</taxon>
        <taxon>Metazoa</taxon>
        <taxon>Chordata</taxon>
        <taxon>Craniata</taxon>
        <taxon>Vertebrata</taxon>
        <taxon>Euteleostomi</taxon>
        <taxon>Mammalia</taxon>
        <taxon>Eutheria</taxon>
        <taxon>Euarchontoglires</taxon>
        <taxon>Glires</taxon>
        <taxon>Rodentia</taxon>
        <taxon>Sciuromorpha</taxon>
        <taxon>Sciuridae</taxon>
        <taxon>Xerinae</taxon>
        <taxon>Marmotini</taxon>
        <taxon>Ictidomys</taxon>
    </lineage>
</organism>
<proteinExistence type="inferred from homology"/>
<protein>
    <submittedName>
        <fullName evidence="8">Neuropeptide W</fullName>
    </submittedName>
</protein>
<dbReference type="Proteomes" id="UP000005215">
    <property type="component" value="Unassembled WGS sequence"/>
</dbReference>
<reference evidence="8" key="3">
    <citation type="submission" date="2025-09" db="UniProtKB">
        <authorList>
            <consortium name="Ensembl"/>
        </authorList>
    </citation>
    <scope>IDENTIFICATION</scope>
</reference>
<dbReference type="InterPro" id="IPR013299">
    <property type="entry name" value="Neuropept_W_pre"/>
</dbReference>
<evidence type="ECO:0000313" key="9">
    <source>
        <dbReference type="Proteomes" id="UP000005215"/>
    </source>
</evidence>
<evidence type="ECO:0000256" key="6">
    <source>
        <dbReference type="ARBA" id="ARBA00023320"/>
    </source>
</evidence>
<dbReference type="EMBL" id="AGTP01095358">
    <property type="status" value="NOT_ANNOTATED_CDS"/>
    <property type="molecule type" value="Genomic_DNA"/>
</dbReference>
<name>I3N3J9_ICTTR</name>
<keyword evidence="6" id="KW-0527">Neuropeptide</keyword>
<evidence type="ECO:0000256" key="1">
    <source>
        <dbReference type="ARBA" id="ARBA00004613"/>
    </source>
</evidence>
<evidence type="ECO:0000313" key="8">
    <source>
        <dbReference type="Ensembl" id="ENSSTOP00000018945.2"/>
    </source>
</evidence>
<dbReference type="InParanoid" id="I3N3J9"/>
<dbReference type="Ensembl" id="ENSSTOT00000027223.2">
    <property type="protein sequence ID" value="ENSSTOP00000018945.2"/>
    <property type="gene ID" value="ENSSTOG00000022004.2"/>
</dbReference>
<dbReference type="Pfam" id="PF15180">
    <property type="entry name" value="NPBW"/>
    <property type="match status" value="1"/>
</dbReference>
<dbReference type="STRING" id="43179.ENSSTOP00000018945"/>
<dbReference type="GO" id="GO:0005576">
    <property type="term" value="C:extracellular region"/>
    <property type="evidence" value="ECO:0007669"/>
    <property type="project" value="UniProtKB-SubCell"/>
</dbReference>
<reference evidence="9" key="1">
    <citation type="submission" date="2011-11" db="EMBL/GenBank/DDBJ databases">
        <title>The Draft Genome of Spermophilus tridecemlineatus.</title>
        <authorList>
            <consortium name="The Broad Institute Genome Assembly &amp; Analysis Group"/>
            <consortium name="Computational R&amp;D Group"/>
            <consortium name="and Sequencing Platform"/>
            <person name="Di Palma F."/>
            <person name="Alfoldi J."/>
            <person name="Johnson J."/>
            <person name="Berlin A."/>
            <person name="Gnerre S."/>
            <person name="Jaffe D."/>
            <person name="MacCallum I."/>
            <person name="Young S."/>
            <person name="Walker B.J."/>
            <person name="Lindblad-Toh K."/>
        </authorList>
    </citation>
    <scope>NUCLEOTIDE SEQUENCE [LARGE SCALE GENOMIC DNA]</scope>
</reference>
<gene>
    <name evidence="8" type="primary">Npw</name>
    <name evidence="8" type="synonym">NPW</name>
</gene>
<evidence type="ECO:0000256" key="2">
    <source>
        <dbReference type="ARBA" id="ARBA00005292"/>
    </source>
</evidence>
<comment type="similarity">
    <text evidence="2">Belongs to the neuropeptide B/W family.</text>
</comment>
<dbReference type="GO" id="GO:0007218">
    <property type="term" value="P:neuropeptide signaling pathway"/>
    <property type="evidence" value="ECO:0007669"/>
    <property type="project" value="UniProtKB-KW"/>
</dbReference>
<evidence type="ECO:0000256" key="7">
    <source>
        <dbReference type="SAM" id="SignalP"/>
    </source>
</evidence>
<dbReference type="GeneTree" id="ENSGT00940000158204"/>
<dbReference type="FunCoup" id="I3N3J9">
    <property type="interactions" value="325"/>
</dbReference>
<feature type="chain" id="PRO_5046174754" evidence="7">
    <location>
        <begin position="37"/>
        <end position="188"/>
    </location>
</feature>
<reference evidence="8" key="2">
    <citation type="submission" date="2025-08" db="UniProtKB">
        <authorList>
            <consortium name="Ensembl"/>
        </authorList>
    </citation>
    <scope>IDENTIFICATION</scope>
</reference>
<dbReference type="PANTHER" id="PTHR28553:SF2">
    <property type="entry name" value="NEUROPEPTIDE W"/>
    <property type="match status" value="1"/>
</dbReference>
<dbReference type="GO" id="GO:0007631">
    <property type="term" value="P:feeding behavior"/>
    <property type="evidence" value="ECO:0007669"/>
    <property type="project" value="TreeGrafter"/>
</dbReference>
<evidence type="ECO:0000256" key="4">
    <source>
        <dbReference type="ARBA" id="ARBA00022685"/>
    </source>
</evidence>
<dbReference type="GO" id="GO:0001664">
    <property type="term" value="F:G protein-coupled receptor binding"/>
    <property type="evidence" value="ECO:0007669"/>
    <property type="project" value="InterPro"/>
</dbReference>
<dbReference type="PANTHER" id="PTHR28553">
    <property type="entry name" value="NEUROPEPTIDE B"/>
    <property type="match status" value="1"/>
</dbReference>
<dbReference type="PRINTS" id="PR01890">
    <property type="entry name" value="PPNRPEPTIDEW"/>
</dbReference>
<keyword evidence="9" id="KW-1185">Reference proteome</keyword>
<sequence>MAWCPGVRGRGLGVPAIRPLLAFLLLLLLLPLPAGAWYKHVASPRYHTVGRAAGLLMGLRRSPYLWRRELRPAAGTLTWESLTPGPTAGNALALLRLPSRVRELWKAQRKSSGAGLPARAPQSPHIPELAAERKLRLDLQSWASVESARHFGEMSLAQPWSLQKTAFAGPRLVQNHPDSIHYQRRPRA</sequence>
<evidence type="ECO:0000256" key="5">
    <source>
        <dbReference type="ARBA" id="ARBA00022729"/>
    </source>
</evidence>
<dbReference type="InterPro" id="IPR013297">
    <property type="entry name" value="Neuropept_BW_pre"/>
</dbReference>
<dbReference type="eggNOG" id="ENOG502SW0V">
    <property type="taxonomic scope" value="Eukaryota"/>
</dbReference>
<dbReference type="PRINTS" id="PR01888">
    <property type="entry name" value="NROPEPTIDEBW"/>
</dbReference>
<accession>I3N3J9</accession>
<keyword evidence="5 7" id="KW-0732">Signal</keyword>